<evidence type="ECO:0000256" key="4">
    <source>
        <dbReference type="ARBA" id="ARBA00011738"/>
    </source>
</evidence>
<accession>A0AAW1THC4</accession>
<dbReference type="InterPro" id="IPR016164">
    <property type="entry name" value="FAD-linked_Oxase-like_C"/>
</dbReference>
<evidence type="ECO:0000313" key="15">
    <source>
        <dbReference type="Proteomes" id="UP001431783"/>
    </source>
</evidence>
<evidence type="ECO:0000259" key="13">
    <source>
        <dbReference type="PROSITE" id="PS51387"/>
    </source>
</evidence>
<evidence type="ECO:0000256" key="8">
    <source>
        <dbReference type="ARBA" id="ARBA00023140"/>
    </source>
</evidence>
<dbReference type="InterPro" id="IPR016166">
    <property type="entry name" value="FAD-bd_PCMH"/>
</dbReference>
<dbReference type="GO" id="GO:0051990">
    <property type="term" value="F:(R)-2-hydroxyglutarate dehydrogenase activity"/>
    <property type="evidence" value="ECO:0007669"/>
    <property type="project" value="UniProtKB-EC"/>
</dbReference>
<comment type="catalytic activity">
    <reaction evidence="12">
        <text>(R)-malate + A = oxaloacetate + AH2</text>
        <dbReference type="Rhea" id="RHEA:67460"/>
        <dbReference type="ChEBI" id="CHEBI:13193"/>
        <dbReference type="ChEBI" id="CHEBI:15588"/>
        <dbReference type="ChEBI" id="CHEBI:16452"/>
        <dbReference type="ChEBI" id="CHEBI:17499"/>
    </reaction>
    <physiologicalReaction direction="left-to-right" evidence="12">
        <dbReference type="Rhea" id="RHEA:67461"/>
    </physiologicalReaction>
</comment>
<feature type="domain" description="FAD-binding PCMH-type" evidence="13">
    <location>
        <begin position="78"/>
        <end position="257"/>
    </location>
</feature>
<dbReference type="Gene3D" id="3.30.70.2190">
    <property type="match status" value="1"/>
</dbReference>
<comment type="similarity">
    <text evidence="3">Belongs to the FAD-binding oxidoreductase/transferase type 4 family.</text>
</comment>
<dbReference type="Pfam" id="PF01565">
    <property type="entry name" value="FAD_binding_4"/>
    <property type="match status" value="1"/>
</dbReference>
<dbReference type="GO" id="GO:0071949">
    <property type="term" value="F:FAD binding"/>
    <property type="evidence" value="ECO:0007669"/>
    <property type="project" value="InterPro"/>
</dbReference>
<dbReference type="InterPro" id="IPR051264">
    <property type="entry name" value="FAD-oxidored/transferase_4"/>
</dbReference>
<dbReference type="InterPro" id="IPR036318">
    <property type="entry name" value="FAD-bd_PCMH-like_sf"/>
</dbReference>
<dbReference type="FunFam" id="3.30.465.10:FF:000001">
    <property type="entry name" value="D-2-hydroxyglutarate dehydrogenase, mitochondrial"/>
    <property type="match status" value="1"/>
</dbReference>
<evidence type="ECO:0000256" key="9">
    <source>
        <dbReference type="ARBA" id="ARBA00039003"/>
    </source>
</evidence>
<dbReference type="InterPro" id="IPR006094">
    <property type="entry name" value="Oxid_FAD_bind_N"/>
</dbReference>
<comment type="function">
    <text evidence="11">Catalyzes the oxidation of D-2-hydroxyglutarate (D-2-HG) to alpha-ketoglutarate. Also catalyzes the oxidation of other D-2-hydroxyacids, such as D-malate (D-MAL) and D-lactate (D-LAC). Exhibits high activities towards D-2-HG and D-MAL but a very weak activity towards D-LAC.</text>
</comment>
<keyword evidence="7" id="KW-0560">Oxidoreductase</keyword>
<dbReference type="SUPFAM" id="SSF56176">
    <property type="entry name" value="FAD-binding/transporter-associated domain-like"/>
    <property type="match status" value="1"/>
</dbReference>
<keyword evidence="15" id="KW-1185">Reference proteome</keyword>
<dbReference type="AlphaFoldDB" id="A0AAW1THC4"/>
<dbReference type="Gene3D" id="3.30.465.10">
    <property type="match status" value="1"/>
</dbReference>
<dbReference type="InterPro" id="IPR016171">
    <property type="entry name" value="Vanillyl_alc_oxidase_C-sub2"/>
</dbReference>
<comment type="caution">
    <text evidence="14">The sequence shown here is derived from an EMBL/GenBank/DDBJ whole genome shotgun (WGS) entry which is preliminary data.</text>
</comment>
<dbReference type="PROSITE" id="PS51387">
    <property type="entry name" value="FAD_PCMH"/>
    <property type="match status" value="1"/>
</dbReference>
<dbReference type="SUPFAM" id="SSF55103">
    <property type="entry name" value="FAD-linked oxidases, C-terminal domain"/>
    <property type="match status" value="1"/>
</dbReference>
<name>A0AAW1THC4_9CUCU</name>
<dbReference type="PANTHER" id="PTHR43716:SF1">
    <property type="entry name" value="D-2-HYDROXYGLUTARATE DEHYDROGENASE, MITOCHONDRIAL"/>
    <property type="match status" value="1"/>
</dbReference>
<organism evidence="14 15">
    <name type="scientific">Henosepilachna vigintioctopunctata</name>
    <dbReference type="NCBI Taxonomy" id="420089"/>
    <lineage>
        <taxon>Eukaryota</taxon>
        <taxon>Metazoa</taxon>
        <taxon>Ecdysozoa</taxon>
        <taxon>Arthropoda</taxon>
        <taxon>Hexapoda</taxon>
        <taxon>Insecta</taxon>
        <taxon>Pterygota</taxon>
        <taxon>Neoptera</taxon>
        <taxon>Endopterygota</taxon>
        <taxon>Coleoptera</taxon>
        <taxon>Polyphaga</taxon>
        <taxon>Cucujiformia</taxon>
        <taxon>Coccinelloidea</taxon>
        <taxon>Coccinellidae</taxon>
        <taxon>Epilachninae</taxon>
        <taxon>Epilachnini</taxon>
        <taxon>Henosepilachna</taxon>
    </lineage>
</organism>
<sequence>MFSKLKGRICVNATRYVKQRYLHAGPQFTKDSYEVQRGPYRSLNEGHLNYFRDLLGETNLIQDLSDLEKYNVDFYKHLRGKSNLVLRPRTTTEVSKILSFCNANLLAVCTQGGHTGVCGGATPIFDEIILSTELMNKIVHLDEISGVLTCGAGCVLQNLNDYLSEFDLMMPIDLGAKGSCHIGGNVATNAGGIRLIRYGNLHGNVLGLEVVKANGEVLDCLNTLKKDNTGFHLKNTFIGSEGCLGFITKVAIQCAPKPKSIQLAFLGAQNFDKILMAFRKAKHDLGEIVSAIEVMDHKTMEMVEQHTPMSSPIGHYPFYLIIETSGSDEVHDQEKLGRYFEGCMAKHFILNGVTVSSPSQREKLWHIREKIAESFYKDGYVLMYDVTLPLEHYYDIVAEMENYLGNRSHRVFGFGHLGDGNLHLQISLKEFSQEMINYIEPYLYKRVKELKGSISAEHGIGFLKKQYLPMVQSNVNVALMRDMKKLLDPNCILNPYKVI</sequence>
<dbReference type="FunFam" id="1.10.45.10:FF:000001">
    <property type="entry name" value="D-lactate dehydrogenase mitochondrial"/>
    <property type="match status" value="1"/>
</dbReference>
<evidence type="ECO:0000256" key="6">
    <source>
        <dbReference type="ARBA" id="ARBA00022827"/>
    </source>
</evidence>
<protein>
    <recommendedName>
        <fullName evidence="10">D-2-hydroxyglutarate dehydrogenase, mitochondrial</fullName>
        <ecNumber evidence="9">1.1.99.39</ecNumber>
    </recommendedName>
</protein>
<dbReference type="Pfam" id="PF02913">
    <property type="entry name" value="FAD-oxidase_C"/>
    <property type="match status" value="1"/>
</dbReference>
<reference evidence="14 15" key="1">
    <citation type="submission" date="2023-03" db="EMBL/GenBank/DDBJ databases">
        <title>Genome insight into feeding habits of ladybird beetles.</title>
        <authorList>
            <person name="Li H.-S."/>
            <person name="Huang Y.-H."/>
            <person name="Pang H."/>
        </authorList>
    </citation>
    <scope>NUCLEOTIDE SEQUENCE [LARGE SCALE GENOMIC DNA]</scope>
    <source>
        <strain evidence="14">SYSU_2023b</strain>
        <tissue evidence="14">Whole body</tissue>
    </source>
</reference>
<dbReference type="InterPro" id="IPR016169">
    <property type="entry name" value="FAD-bd_PCMH_sub2"/>
</dbReference>
<dbReference type="Gene3D" id="3.30.70.2740">
    <property type="match status" value="1"/>
</dbReference>
<evidence type="ECO:0000256" key="11">
    <source>
        <dbReference type="ARBA" id="ARBA00045410"/>
    </source>
</evidence>
<dbReference type="EC" id="1.1.99.39" evidence="9"/>
<dbReference type="InterPro" id="IPR004113">
    <property type="entry name" value="FAD-bd_oxidored_4_C"/>
</dbReference>
<evidence type="ECO:0000256" key="2">
    <source>
        <dbReference type="ARBA" id="ARBA00004275"/>
    </source>
</evidence>
<comment type="cofactor">
    <cofactor evidence="1">
        <name>FAD</name>
        <dbReference type="ChEBI" id="CHEBI:57692"/>
    </cofactor>
</comment>
<keyword evidence="6" id="KW-0274">FAD</keyword>
<evidence type="ECO:0000256" key="12">
    <source>
        <dbReference type="ARBA" id="ARBA00049267"/>
    </source>
</evidence>
<dbReference type="PANTHER" id="PTHR43716">
    <property type="entry name" value="D-2-HYDROXYGLUTARATE DEHYDROGENASE, MITOCHONDRIAL"/>
    <property type="match status" value="1"/>
</dbReference>
<evidence type="ECO:0000256" key="7">
    <source>
        <dbReference type="ARBA" id="ARBA00023002"/>
    </source>
</evidence>
<evidence type="ECO:0000256" key="1">
    <source>
        <dbReference type="ARBA" id="ARBA00001974"/>
    </source>
</evidence>
<dbReference type="FunFam" id="3.30.43.10:FF:000011">
    <property type="entry name" value="D-lactate dehydrogenase (Cytochrome)"/>
    <property type="match status" value="1"/>
</dbReference>
<keyword evidence="5" id="KW-0285">Flavoprotein</keyword>
<dbReference type="Gene3D" id="3.30.43.10">
    <property type="entry name" value="Uridine Diphospho-n-acetylenolpyruvylglucosamine Reductase, domain 2"/>
    <property type="match status" value="1"/>
</dbReference>
<dbReference type="GO" id="GO:0005739">
    <property type="term" value="C:mitochondrion"/>
    <property type="evidence" value="ECO:0007669"/>
    <property type="project" value="TreeGrafter"/>
</dbReference>
<dbReference type="FunFam" id="3.30.70.2190:FF:000001">
    <property type="entry name" value="D-2-hydroxyglutarate dehydrogenase mitochondrial"/>
    <property type="match status" value="1"/>
</dbReference>
<keyword evidence="8" id="KW-0576">Peroxisome</keyword>
<dbReference type="EMBL" id="JARQZJ010000001">
    <property type="protein sequence ID" value="KAK9869547.1"/>
    <property type="molecule type" value="Genomic_DNA"/>
</dbReference>
<evidence type="ECO:0000313" key="14">
    <source>
        <dbReference type="EMBL" id="KAK9869547.1"/>
    </source>
</evidence>
<comment type="subunit">
    <text evidence="4">Homodimer.</text>
</comment>
<evidence type="ECO:0000256" key="10">
    <source>
        <dbReference type="ARBA" id="ARBA00039639"/>
    </source>
</evidence>
<proteinExistence type="inferred from homology"/>
<evidence type="ECO:0000256" key="3">
    <source>
        <dbReference type="ARBA" id="ARBA00008000"/>
    </source>
</evidence>
<dbReference type="GO" id="GO:0005777">
    <property type="term" value="C:peroxisome"/>
    <property type="evidence" value="ECO:0007669"/>
    <property type="project" value="UniProtKB-SubCell"/>
</dbReference>
<dbReference type="Gene3D" id="1.10.45.10">
    <property type="entry name" value="Vanillyl-alcohol Oxidase, Chain A, domain 4"/>
    <property type="match status" value="1"/>
</dbReference>
<evidence type="ECO:0000256" key="5">
    <source>
        <dbReference type="ARBA" id="ARBA00022630"/>
    </source>
</evidence>
<dbReference type="InterPro" id="IPR016167">
    <property type="entry name" value="FAD-bd_PCMH_sub1"/>
</dbReference>
<gene>
    <name evidence="14" type="ORF">WA026_003302</name>
</gene>
<dbReference type="Proteomes" id="UP001431783">
    <property type="component" value="Unassembled WGS sequence"/>
</dbReference>
<comment type="subcellular location">
    <subcellularLocation>
        <location evidence="2">Peroxisome</location>
    </subcellularLocation>
</comment>